<dbReference type="PROSITE" id="PS00154">
    <property type="entry name" value="ATPASE_E1_E2"/>
    <property type="match status" value="1"/>
</dbReference>
<comment type="catalytic activity">
    <reaction evidence="17">
        <text>Mg(2+)(out) + ATP + H2O = Mg(2+)(in) + ADP + phosphate + H(+)</text>
        <dbReference type="Rhea" id="RHEA:10260"/>
        <dbReference type="ChEBI" id="CHEBI:15377"/>
        <dbReference type="ChEBI" id="CHEBI:15378"/>
        <dbReference type="ChEBI" id="CHEBI:18420"/>
        <dbReference type="ChEBI" id="CHEBI:30616"/>
        <dbReference type="ChEBI" id="CHEBI:43474"/>
        <dbReference type="ChEBI" id="CHEBI:456216"/>
        <dbReference type="EC" id="7.2.2.14"/>
    </reaction>
</comment>
<dbReference type="InterPro" id="IPR004014">
    <property type="entry name" value="ATPase_P-typ_cation-transptr_N"/>
</dbReference>
<dbReference type="Pfam" id="PF00690">
    <property type="entry name" value="Cation_ATPase_N"/>
    <property type="match status" value="1"/>
</dbReference>
<dbReference type="Pfam" id="PF00122">
    <property type="entry name" value="E1-E2_ATPase"/>
    <property type="match status" value="1"/>
</dbReference>
<evidence type="ECO:0000256" key="5">
    <source>
        <dbReference type="ARBA" id="ARBA00013555"/>
    </source>
</evidence>
<dbReference type="PRINTS" id="PR01836">
    <property type="entry name" value="MGATPASE"/>
</dbReference>
<dbReference type="InterPro" id="IPR059000">
    <property type="entry name" value="ATPase_P-type_domA"/>
</dbReference>
<evidence type="ECO:0000256" key="12">
    <source>
        <dbReference type="ARBA" id="ARBA00022842"/>
    </source>
</evidence>
<evidence type="ECO:0000256" key="3">
    <source>
        <dbReference type="ARBA" id="ARBA00008746"/>
    </source>
</evidence>
<evidence type="ECO:0000256" key="6">
    <source>
        <dbReference type="ARBA" id="ARBA00022475"/>
    </source>
</evidence>
<keyword evidence="20" id="KW-0378">Hydrolase</keyword>
<comment type="similarity">
    <text evidence="3">Belongs to the cation transport ATPase (P-type) (TC 3.A.3) family. Type IIIB subfamily.</text>
</comment>
<dbReference type="InterPro" id="IPR006415">
    <property type="entry name" value="P-type_ATPase_IIIB"/>
</dbReference>
<keyword evidence="10" id="KW-0547">Nucleotide-binding</keyword>
<name>A0A4P6WSM2_HYDPS</name>
<keyword evidence="12" id="KW-0460">Magnesium</keyword>
<evidence type="ECO:0000256" key="4">
    <source>
        <dbReference type="ARBA" id="ARBA00012786"/>
    </source>
</evidence>
<keyword evidence="14 18" id="KW-1133">Transmembrane helix</keyword>
<dbReference type="NCBIfam" id="TIGR01524">
    <property type="entry name" value="ATPase-IIIB_Mg"/>
    <property type="match status" value="1"/>
</dbReference>
<feature type="transmembrane region" description="Helical" evidence="18">
    <location>
        <begin position="289"/>
        <end position="313"/>
    </location>
</feature>
<evidence type="ECO:0000313" key="20">
    <source>
        <dbReference type="EMBL" id="QBM26762.1"/>
    </source>
</evidence>
<dbReference type="GO" id="GO:0005524">
    <property type="term" value="F:ATP binding"/>
    <property type="evidence" value="ECO:0007669"/>
    <property type="project" value="UniProtKB-KW"/>
</dbReference>
<dbReference type="GO" id="GO:0016887">
    <property type="term" value="F:ATP hydrolysis activity"/>
    <property type="evidence" value="ECO:0007669"/>
    <property type="project" value="InterPro"/>
</dbReference>
<evidence type="ECO:0000256" key="1">
    <source>
        <dbReference type="ARBA" id="ARBA00003954"/>
    </source>
</evidence>
<dbReference type="Gene3D" id="2.70.150.10">
    <property type="entry name" value="Calcium-transporting ATPase, cytoplasmic transduction domain A"/>
    <property type="match status" value="1"/>
</dbReference>
<dbReference type="InterPro" id="IPR036412">
    <property type="entry name" value="HAD-like_sf"/>
</dbReference>
<feature type="transmembrane region" description="Helical" evidence="18">
    <location>
        <begin position="822"/>
        <end position="847"/>
    </location>
</feature>
<keyword evidence="7" id="KW-0997">Cell inner membrane</keyword>
<dbReference type="Gene3D" id="1.20.1110.10">
    <property type="entry name" value="Calcium-transporting ATPase, transmembrane domain"/>
    <property type="match status" value="1"/>
</dbReference>
<evidence type="ECO:0000256" key="7">
    <source>
        <dbReference type="ARBA" id="ARBA00022519"/>
    </source>
</evidence>
<keyword evidence="15 18" id="KW-0472">Membrane</keyword>
<reference evidence="20 21" key="1">
    <citation type="submission" date="2019-03" db="EMBL/GenBank/DDBJ databases">
        <authorList>
            <person name="Sebastian G."/>
            <person name="Baumann P."/>
            <person name="Ruckert C."/>
            <person name="Kalinowski J."/>
            <person name="Nebel B."/>
            <person name="Takors R."/>
            <person name="Blombach B."/>
        </authorList>
    </citation>
    <scope>NUCLEOTIDE SEQUENCE [LARGE SCALE GENOMIC DNA]</scope>
    <source>
        <strain evidence="20 21">DSM 1084</strain>
    </source>
</reference>
<protein>
    <recommendedName>
        <fullName evidence="5">Magnesium-transporting ATPase, P-type 1</fullName>
        <ecNumber evidence="4">7.2.2.14</ecNumber>
    </recommendedName>
    <alternativeName>
        <fullName evidence="16">Mg(2+) transport ATPase, P-type 1</fullName>
    </alternativeName>
</protein>
<dbReference type="EC" id="7.2.2.14" evidence="4"/>
<evidence type="ECO:0000256" key="11">
    <source>
        <dbReference type="ARBA" id="ARBA00022840"/>
    </source>
</evidence>
<dbReference type="InterPro" id="IPR023298">
    <property type="entry name" value="ATPase_P-typ_TM_dom_sf"/>
</dbReference>
<evidence type="ECO:0000256" key="16">
    <source>
        <dbReference type="ARBA" id="ARBA00029806"/>
    </source>
</evidence>
<dbReference type="InterPro" id="IPR008250">
    <property type="entry name" value="ATPase_P-typ_transduc_dom_A_sf"/>
</dbReference>
<comment type="function">
    <text evidence="1">Mediates magnesium influx to the cytosol.</text>
</comment>
<dbReference type="EMBL" id="CP037867">
    <property type="protein sequence ID" value="QBM26762.1"/>
    <property type="molecule type" value="Genomic_DNA"/>
</dbReference>
<gene>
    <name evidence="20" type="primary">mgtA1</name>
    <name evidence="20" type="ORF">HPF_03645</name>
</gene>
<proteinExistence type="inferred from homology"/>
<dbReference type="InterPro" id="IPR023299">
    <property type="entry name" value="ATPase_P-typ_cyto_dom_N"/>
</dbReference>
<feature type="transmembrane region" description="Helical" evidence="18">
    <location>
        <begin position="736"/>
        <end position="756"/>
    </location>
</feature>
<evidence type="ECO:0000313" key="21">
    <source>
        <dbReference type="Proteomes" id="UP000293912"/>
    </source>
</evidence>
<dbReference type="SFLD" id="SFLDG00002">
    <property type="entry name" value="C1.7:_P-type_atpase_like"/>
    <property type="match status" value="1"/>
</dbReference>
<dbReference type="Proteomes" id="UP000293912">
    <property type="component" value="Chromosome"/>
</dbReference>
<evidence type="ECO:0000256" key="18">
    <source>
        <dbReference type="SAM" id="Phobius"/>
    </source>
</evidence>
<dbReference type="NCBIfam" id="TIGR01494">
    <property type="entry name" value="ATPase_P-type"/>
    <property type="match status" value="2"/>
</dbReference>
<dbReference type="Gene3D" id="3.40.1110.10">
    <property type="entry name" value="Calcium-transporting ATPase, cytoplasmic domain N"/>
    <property type="match status" value="1"/>
</dbReference>
<dbReference type="InterPro" id="IPR023214">
    <property type="entry name" value="HAD_sf"/>
</dbReference>
<feature type="transmembrane region" description="Helical" evidence="18">
    <location>
        <begin position="797"/>
        <end position="816"/>
    </location>
</feature>
<dbReference type="InterPro" id="IPR006068">
    <property type="entry name" value="ATPase_P-typ_cation-transptr_C"/>
</dbReference>
<evidence type="ECO:0000256" key="17">
    <source>
        <dbReference type="ARBA" id="ARBA00047295"/>
    </source>
</evidence>
<dbReference type="SMART" id="SM00831">
    <property type="entry name" value="Cation_ATPase_N"/>
    <property type="match status" value="1"/>
</dbReference>
<evidence type="ECO:0000256" key="14">
    <source>
        <dbReference type="ARBA" id="ARBA00022989"/>
    </source>
</evidence>
<keyword evidence="8" id="KW-0597">Phosphoprotein</keyword>
<dbReference type="AlphaFoldDB" id="A0A4P6WSM2"/>
<keyword evidence="6" id="KW-1003">Cell membrane</keyword>
<dbReference type="Pfam" id="PF00689">
    <property type="entry name" value="Cation_ATPase_C"/>
    <property type="match status" value="1"/>
</dbReference>
<dbReference type="RefSeq" id="WP_133155777.1">
    <property type="nucleotide sequence ID" value="NZ_CP037867.1"/>
</dbReference>
<keyword evidence="13" id="KW-1278">Translocase</keyword>
<feature type="transmembrane region" description="Helical" evidence="18">
    <location>
        <begin position="70"/>
        <end position="95"/>
    </location>
</feature>
<evidence type="ECO:0000259" key="19">
    <source>
        <dbReference type="SMART" id="SM00831"/>
    </source>
</evidence>
<sequence length="863" mass="92610">MPLVSKLIRPKSRPSSASQIIPDAYWSVPAEELLEKLGSDASGLSEHKASVRLKLHGPNALDATKKATALGLFITQFKSPLVLILIVASIISMFAGEWIDASVVVAIVLGSTLLGFAQEYIAGNAIEKLRSKVTIHSNVLRDGQPKTLPSRRVVQGDLVLLSAGSLVPADGVVLKAKDFFVNQAVLTGETFPVEKKPGVVTAKAGLAERNNCVFMGTSASSGTALVLIAQTGKATVFGQIAGKLAMRPPMTEFERGIQRFGYLLTRIMLVMVLVVLAINIFMAKPPIDSLLFALALAVGLTPELLPAIVSITLSHGAKRMAKLGVIVRRLNSIENLGSMDVLCTDKTGTLTAGVVALDGAVDVLGQPSAEVLRLASINAGFQSGLANPLDEAVIAAAKNTDLDLGAVKKVDEIPYDFVRKCLSVVVADAAGARTLITKGALDKILALCTSAGVDQAPLNATRRQQIEARFEEWSGQGYRVLGVASRAIEARSGSYARVDEHGLNFAGFLLFMDPPKPDASQTLVDLAQRGVQLKIITGDNQKVARHVAKVVNLPTTNVITGRELNDMSDEALMHAASRTTVFAEVDPNQKERIILALQKTGHVVGYMGDGINDALALHAADVGISVDTAVDVAKDAADFVLLRKDLGILRLGIDEGRMTFANTLKYILTTISANFGNMFSMAVASVFLPFLPLLASQILLNNFLSDIPATAIASDRVDADMVAKPRRWDTVFIRDYMVLFGLLSSVFDLLTFGVLLRVFQAAPQEFRTGWFVESLLTELVIALVVRTRRPFYRSRPGNWLLIATGVVIAIALVLPYLPFSSIFGFVPLPAPLMLGMIALALTYVFAVELAKKFFYARAVNADK</sequence>
<dbReference type="InterPro" id="IPR044492">
    <property type="entry name" value="P_typ_ATPase_HD_dom"/>
</dbReference>
<dbReference type="SFLD" id="SFLDF00027">
    <property type="entry name" value="p-type_atpase"/>
    <property type="match status" value="1"/>
</dbReference>
<organism evidence="20 21">
    <name type="scientific">Hydrogenophaga pseudoflava</name>
    <name type="common">Pseudomonas carboxydoflava</name>
    <dbReference type="NCBI Taxonomy" id="47421"/>
    <lineage>
        <taxon>Bacteria</taxon>
        <taxon>Pseudomonadati</taxon>
        <taxon>Pseudomonadota</taxon>
        <taxon>Betaproteobacteria</taxon>
        <taxon>Burkholderiales</taxon>
        <taxon>Comamonadaceae</taxon>
        <taxon>Hydrogenophaga</taxon>
    </lineage>
</organism>
<feature type="transmembrane region" description="Helical" evidence="18">
    <location>
        <begin position="101"/>
        <end position="122"/>
    </location>
</feature>
<dbReference type="GO" id="GO:0015444">
    <property type="term" value="F:P-type magnesium transporter activity"/>
    <property type="evidence" value="ECO:0007669"/>
    <property type="project" value="UniProtKB-EC"/>
</dbReference>
<dbReference type="GO" id="GO:0005886">
    <property type="term" value="C:plasma membrane"/>
    <property type="evidence" value="ECO:0007669"/>
    <property type="project" value="UniProtKB-SubCell"/>
</dbReference>
<evidence type="ECO:0000256" key="15">
    <source>
        <dbReference type="ARBA" id="ARBA00023136"/>
    </source>
</evidence>
<dbReference type="InterPro" id="IPR001757">
    <property type="entry name" value="P_typ_ATPase"/>
</dbReference>
<accession>A0A4P6WSM2</accession>
<dbReference type="InterPro" id="IPR018303">
    <property type="entry name" value="ATPase_P-typ_P_site"/>
</dbReference>
<keyword evidence="21" id="KW-1185">Reference proteome</keyword>
<keyword evidence="9 18" id="KW-0812">Transmembrane</keyword>
<dbReference type="Gene3D" id="3.40.50.1000">
    <property type="entry name" value="HAD superfamily/HAD-like"/>
    <property type="match status" value="1"/>
</dbReference>
<feature type="transmembrane region" description="Helical" evidence="18">
    <location>
        <begin position="260"/>
        <end position="283"/>
    </location>
</feature>
<dbReference type="SUPFAM" id="SSF81665">
    <property type="entry name" value="Calcium ATPase, transmembrane domain M"/>
    <property type="match status" value="1"/>
</dbReference>
<dbReference type="PANTHER" id="PTHR42861">
    <property type="entry name" value="CALCIUM-TRANSPORTING ATPASE"/>
    <property type="match status" value="1"/>
</dbReference>
<evidence type="ECO:0000256" key="9">
    <source>
        <dbReference type="ARBA" id="ARBA00022692"/>
    </source>
</evidence>
<dbReference type="SUPFAM" id="SSF81653">
    <property type="entry name" value="Calcium ATPase, transduction domain A"/>
    <property type="match status" value="1"/>
</dbReference>
<dbReference type="SFLD" id="SFLDS00003">
    <property type="entry name" value="Haloacid_Dehalogenase"/>
    <property type="match status" value="1"/>
</dbReference>
<evidence type="ECO:0000256" key="13">
    <source>
        <dbReference type="ARBA" id="ARBA00022967"/>
    </source>
</evidence>
<comment type="subcellular location">
    <subcellularLocation>
        <location evidence="2">Cell inner membrane</location>
        <topology evidence="2">Multi-pass membrane protein</topology>
    </subcellularLocation>
</comment>
<evidence type="ECO:0000256" key="8">
    <source>
        <dbReference type="ARBA" id="ARBA00022553"/>
    </source>
</evidence>
<dbReference type="Pfam" id="PF13246">
    <property type="entry name" value="Cation_ATPase"/>
    <property type="match status" value="1"/>
</dbReference>
<dbReference type="SUPFAM" id="SSF56784">
    <property type="entry name" value="HAD-like"/>
    <property type="match status" value="1"/>
</dbReference>
<feature type="domain" description="Cation-transporting P-type ATPase N-terminal" evidence="19">
    <location>
        <begin position="24"/>
        <end position="97"/>
    </location>
</feature>
<evidence type="ECO:0000256" key="2">
    <source>
        <dbReference type="ARBA" id="ARBA00004429"/>
    </source>
</evidence>
<keyword evidence="11" id="KW-0067">ATP-binding</keyword>
<dbReference type="KEGG" id="hpse:HPF_03645"/>
<evidence type="ECO:0000256" key="10">
    <source>
        <dbReference type="ARBA" id="ARBA00022741"/>
    </source>
</evidence>